<dbReference type="AlphaFoldDB" id="A0A3G9GC29"/>
<dbReference type="STRING" id="332411.VI06_12510"/>
<evidence type="ECO:0000256" key="3">
    <source>
        <dbReference type="ARBA" id="ARBA00045074"/>
    </source>
</evidence>
<dbReference type="InterPro" id="IPR005000">
    <property type="entry name" value="Aldolase/citrate-lyase_domain"/>
</dbReference>
<evidence type="ECO:0000313" key="5">
    <source>
        <dbReference type="EMBL" id="BBF84363.1"/>
    </source>
</evidence>
<organism evidence="5 6">
    <name type="scientific">Aquitalea magnusonii</name>
    <dbReference type="NCBI Taxonomy" id="332411"/>
    <lineage>
        <taxon>Bacteria</taxon>
        <taxon>Pseudomonadati</taxon>
        <taxon>Pseudomonadota</taxon>
        <taxon>Betaproteobacteria</taxon>
        <taxon>Neisseriales</taxon>
        <taxon>Chromobacteriaceae</taxon>
        <taxon>Aquitalea</taxon>
    </lineage>
</organism>
<sequence length="269" mass="28325">MQLPSNQFKSALRQMPTSSSLYGIWAGMASAYSAEILATTGHDWILLDGEHAPNTVPTLLGQLQALAAYPVNPVVRIPHGDPALIKQVLDIGAQSLMVPMVESAAQAAALVRAMRYPPAGIRGVGGGLIRATRWDAVADYIPQADQALCLVVQIESSLGVEHAAQIAAVEGVDAIFIGPADLSTSMGHAGNASHAEVQHSIRRTIDCCLAQGKACGILAPNEQDARRYAEWGCSFIAISIDIPLLRQAALASLARFRASPAPASGRQAY</sequence>
<dbReference type="PANTHER" id="PTHR30502:SF4">
    <property type="entry name" value="5-KETO-4-DEOXY-D-GLUCARATE ALDOLASE"/>
    <property type="match status" value="1"/>
</dbReference>
<reference evidence="6" key="1">
    <citation type="journal article" date="2017" name="Biotechnol. Biofuels">
        <title>Evaluation of environmental bacterial communities as a factor affecting the growth of duckweed Lemna minor.</title>
        <authorList>
            <person name="Ishizawa H."/>
            <person name="Kuroda M."/>
            <person name="Morikawa M."/>
            <person name="Ike M."/>
        </authorList>
    </citation>
    <scope>NUCLEOTIDE SEQUENCE [LARGE SCALE GENOMIC DNA]</scope>
    <source>
        <strain evidence="6">H3</strain>
    </source>
</reference>
<evidence type="ECO:0000259" key="4">
    <source>
        <dbReference type="Pfam" id="PF03328"/>
    </source>
</evidence>
<dbReference type="EMBL" id="AP018823">
    <property type="protein sequence ID" value="BBF84363.1"/>
    <property type="molecule type" value="Genomic_DNA"/>
</dbReference>
<protein>
    <submittedName>
        <fullName evidence="5">2,4-dihydroxyhept-2-ene-1,7-dioic acid aldolase</fullName>
    </submittedName>
</protein>
<reference evidence="5 6" key="2">
    <citation type="journal article" date="2017" name="Genome Announc.">
        <title>Draft genome sequence of Aquitalea magnusonii strain H3, a plant growth-promoting bacterium of duckweed Lemna minor.</title>
        <authorList>
            <person name="Ishizawa H."/>
            <person name="Kuroda M."/>
            <person name="Ike M."/>
        </authorList>
    </citation>
    <scope>NUCLEOTIDE SEQUENCE [LARGE SCALE GENOMIC DNA]</scope>
    <source>
        <strain evidence="5 6">H3</strain>
    </source>
</reference>
<keyword evidence="6" id="KW-1185">Reference proteome</keyword>
<dbReference type="OrthoDB" id="86160at2"/>
<dbReference type="RefSeq" id="WP_089082742.1">
    <property type="nucleotide sequence ID" value="NZ_AP018823.1"/>
</dbReference>
<proteinExistence type="predicted"/>
<keyword evidence="2" id="KW-0456">Lyase</keyword>
<name>A0A3G9GC29_9NEIS</name>
<dbReference type="Gene3D" id="3.20.20.60">
    <property type="entry name" value="Phosphoenolpyruvate-binding domains"/>
    <property type="match status" value="1"/>
</dbReference>
<dbReference type="GO" id="GO:0046872">
    <property type="term" value="F:metal ion binding"/>
    <property type="evidence" value="ECO:0007669"/>
    <property type="project" value="UniProtKB-KW"/>
</dbReference>
<keyword evidence="1" id="KW-0479">Metal-binding</keyword>
<dbReference type="Pfam" id="PF03328">
    <property type="entry name" value="HpcH_HpaI"/>
    <property type="match status" value="1"/>
</dbReference>
<dbReference type="GO" id="GO:0016832">
    <property type="term" value="F:aldehyde-lyase activity"/>
    <property type="evidence" value="ECO:0007669"/>
    <property type="project" value="TreeGrafter"/>
</dbReference>
<dbReference type="InterPro" id="IPR040442">
    <property type="entry name" value="Pyrv_kinase-like_dom_sf"/>
</dbReference>
<comment type="catalytic activity">
    <reaction evidence="3">
        <text>D-glyceraldehyde + pyruvate = 2-dehydro-3-deoxy-L-galactonate</text>
        <dbReference type="Rhea" id="RHEA:80055"/>
        <dbReference type="ChEBI" id="CHEBI:15361"/>
        <dbReference type="ChEBI" id="CHEBI:17378"/>
        <dbReference type="ChEBI" id="CHEBI:75545"/>
    </reaction>
</comment>
<dbReference type="KEGG" id="amah:DLM_0710"/>
<dbReference type="FunFam" id="3.20.20.60:FF:000004">
    <property type="entry name" value="5-keto-4-deoxy-D-glucarate aldolase"/>
    <property type="match status" value="1"/>
</dbReference>
<dbReference type="InterPro" id="IPR015813">
    <property type="entry name" value="Pyrv/PenolPyrv_kinase-like_dom"/>
</dbReference>
<evidence type="ECO:0000256" key="1">
    <source>
        <dbReference type="ARBA" id="ARBA00022723"/>
    </source>
</evidence>
<reference evidence="6" key="3">
    <citation type="journal article" date="2017" name="Plant Physiol. Biochem.">
        <title>Differential oxidative and antioxidative response of duckweed Lemna minor toward plant growth promoting/inhibiting bacteria.</title>
        <authorList>
            <person name="Ishizawa H."/>
            <person name="Kuroda M."/>
            <person name="Morikawa M."/>
            <person name="Ike M."/>
        </authorList>
    </citation>
    <scope>NUCLEOTIDE SEQUENCE [LARGE SCALE GENOMIC DNA]</scope>
    <source>
        <strain evidence="6">H3</strain>
    </source>
</reference>
<dbReference type="PANTHER" id="PTHR30502">
    <property type="entry name" value="2-KETO-3-DEOXY-L-RHAMNONATE ALDOLASE"/>
    <property type="match status" value="1"/>
</dbReference>
<evidence type="ECO:0000313" key="6">
    <source>
        <dbReference type="Proteomes" id="UP000198290"/>
    </source>
</evidence>
<feature type="domain" description="HpcH/HpaI aldolase/citrate lyase" evidence="4">
    <location>
        <begin position="22"/>
        <end position="247"/>
    </location>
</feature>
<dbReference type="GO" id="GO:0005737">
    <property type="term" value="C:cytoplasm"/>
    <property type="evidence" value="ECO:0007669"/>
    <property type="project" value="UniProtKB-ARBA"/>
</dbReference>
<evidence type="ECO:0000256" key="2">
    <source>
        <dbReference type="ARBA" id="ARBA00023239"/>
    </source>
</evidence>
<gene>
    <name evidence="5" type="ORF">DLM_0710</name>
</gene>
<dbReference type="Proteomes" id="UP000198290">
    <property type="component" value="Chromosome"/>
</dbReference>
<dbReference type="InterPro" id="IPR050251">
    <property type="entry name" value="HpcH-HpaI_aldolase"/>
</dbReference>
<accession>A0A3G9GC29</accession>
<dbReference type="SUPFAM" id="SSF51621">
    <property type="entry name" value="Phosphoenolpyruvate/pyruvate domain"/>
    <property type="match status" value="1"/>
</dbReference>